<dbReference type="EMBL" id="BSYO01000011">
    <property type="protein sequence ID" value="GMH11751.1"/>
    <property type="molecule type" value="Genomic_DNA"/>
</dbReference>
<dbReference type="AlphaFoldDB" id="A0AAD3SJH1"/>
<name>A0AAD3SJH1_NEPGR</name>
<organism evidence="4 5">
    <name type="scientific">Nepenthes gracilis</name>
    <name type="common">Slender pitcher plant</name>
    <dbReference type="NCBI Taxonomy" id="150966"/>
    <lineage>
        <taxon>Eukaryota</taxon>
        <taxon>Viridiplantae</taxon>
        <taxon>Streptophyta</taxon>
        <taxon>Embryophyta</taxon>
        <taxon>Tracheophyta</taxon>
        <taxon>Spermatophyta</taxon>
        <taxon>Magnoliopsida</taxon>
        <taxon>eudicotyledons</taxon>
        <taxon>Gunneridae</taxon>
        <taxon>Pentapetalae</taxon>
        <taxon>Caryophyllales</taxon>
        <taxon>Nepenthaceae</taxon>
        <taxon>Nepenthes</taxon>
    </lineage>
</organism>
<dbReference type="InterPro" id="IPR035979">
    <property type="entry name" value="RBD_domain_sf"/>
</dbReference>
<dbReference type="SUPFAM" id="SSF54928">
    <property type="entry name" value="RNA-binding domain, RBD"/>
    <property type="match status" value="1"/>
</dbReference>
<dbReference type="SMART" id="SM00360">
    <property type="entry name" value="RRM"/>
    <property type="match status" value="1"/>
</dbReference>
<dbReference type="PANTHER" id="PTHR11176:SF56">
    <property type="entry name" value="RRM DOMAIN-CONTAINING PROTEIN"/>
    <property type="match status" value="1"/>
</dbReference>
<dbReference type="InterPro" id="IPR012677">
    <property type="entry name" value="Nucleotide-bd_a/b_plait_sf"/>
</dbReference>
<reference evidence="4" key="1">
    <citation type="submission" date="2023-05" db="EMBL/GenBank/DDBJ databases">
        <title>Nepenthes gracilis genome sequencing.</title>
        <authorList>
            <person name="Fukushima K."/>
        </authorList>
    </citation>
    <scope>NUCLEOTIDE SEQUENCE</scope>
    <source>
        <strain evidence="4">SING2019-196</strain>
    </source>
</reference>
<accession>A0AAD3SJH1</accession>
<dbReference type="PANTHER" id="PTHR11176">
    <property type="entry name" value="BOULE-RELATED"/>
    <property type="match status" value="1"/>
</dbReference>
<dbReference type="Proteomes" id="UP001279734">
    <property type="component" value="Unassembled WGS sequence"/>
</dbReference>
<keyword evidence="5" id="KW-1185">Reference proteome</keyword>
<dbReference type="Pfam" id="PF00076">
    <property type="entry name" value="RRM_1"/>
    <property type="match status" value="1"/>
</dbReference>
<dbReference type="GO" id="GO:0003723">
    <property type="term" value="F:RNA binding"/>
    <property type="evidence" value="ECO:0007669"/>
    <property type="project" value="UniProtKB-UniRule"/>
</dbReference>
<comment type="caution">
    <text evidence="4">The sequence shown here is derived from an EMBL/GenBank/DDBJ whole genome shotgun (WGS) entry which is preliminary data.</text>
</comment>
<evidence type="ECO:0000259" key="3">
    <source>
        <dbReference type="PROSITE" id="PS50102"/>
    </source>
</evidence>
<sequence>MGSSNSANGQLGDTTLTKVFVGGLAWETPKEAIRDHFAKYGEILEAVIIFDKATARSKGYGFVTFKEPNAAKKACEDSSPIISGRRANCNLAALGARRSKLPPALPPQLGSSGVAHVHWYYPASGALPAAAPFLHGHHQALPYYGPWDCLLTSSLRRLPPLLLRSSPSPPLLQWLQPQVQLDQQKGSKREAKAES</sequence>
<gene>
    <name evidence="4" type="ORF">Nepgr_013592</name>
</gene>
<dbReference type="InterPro" id="IPR000504">
    <property type="entry name" value="RRM_dom"/>
</dbReference>
<proteinExistence type="predicted"/>
<feature type="domain" description="RRM" evidence="3">
    <location>
        <begin position="17"/>
        <end position="94"/>
    </location>
</feature>
<evidence type="ECO:0000313" key="4">
    <source>
        <dbReference type="EMBL" id="GMH11751.1"/>
    </source>
</evidence>
<protein>
    <recommendedName>
        <fullName evidence="3">RRM domain-containing protein</fullName>
    </recommendedName>
</protein>
<keyword evidence="1 2" id="KW-0694">RNA-binding</keyword>
<evidence type="ECO:0000256" key="1">
    <source>
        <dbReference type="ARBA" id="ARBA00022884"/>
    </source>
</evidence>
<evidence type="ECO:0000313" key="5">
    <source>
        <dbReference type="Proteomes" id="UP001279734"/>
    </source>
</evidence>
<dbReference type="Gene3D" id="3.30.70.330">
    <property type="match status" value="1"/>
</dbReference>
<evidence type="ECO:0000256" key="2">
    <source>
        <dbReference type="PROSITE-ProRule" id="PRU00176"/>
    </source>
</evidence>
<dbReference type="PROSITE" id="PS50102">
    <property type="entry name" value="RRM"/>
    <property type="match status" value="1"/>
</dbReference>